<evidence type="ECO:0000256" key="9">
    <source>
        <dbReference type="SAM" id="MobiDB-lite"/>
    </source>
</evidence>
<dbReference type="SUPFAM" id="SSF55874">
    <property type="entry name" value="ATPase domain of HSP90 chaperone/DNA topoisomerase II/histidine kinase"/>
    <property type="match status" value="1"/>
</dbReference>
<evidence type="ECO:0000313" key="14">
    <source>
        <dbReference type="Proteomes" id="UP000614741"/>
    </source>
</evidence>
<keyword evidence="6" id="KW-0418">Kinase</keyword>
<dbReference type="Gene3D" id="3.30.565.10">
    <property type="entry name" value="Histidine kinase-like ATPase, C-terminal domain"/>
    <property type="match status" value="1"/>
</dbReference>
<feature type="compositionally biased region" description="Acidic residues" evidence="9">
    <location>
        <begin position="495"/>
        <end position="504"/>
    </location>
</feature>
<dbReference type="Pfam" id="PF07730">
    <property type="entry name" value="HisKA_3"/>
    <property type="match status" value="1"/>
</dbReference>
<keyword evidence="5" id="KW-0547">Nucleotide-binding</keyword>
<evidence type="ECO:0000256" key="2">
    <source>
        <dbReference type="ARBA" id="ARBA00012438"/>
    </source>
</evidence>
<feature type="domain" description="Signal transduction histidine kinase subgroup 3 dimerisation and phosphoacceptor" evidence="12">
    <location>
        <begin position="287"/>
        <end position="353"/>
    </location>
</feature>
<protein>
    <recommendedName>
        <fullName evidence="2">histidine kinase</fullName>
        <ecNumber evidence="2">2.7.13.3</ecNumber>
    </recommendedName>
</protein>
<evidence type="ECO:0000256" key="4">
    <source>
        <dbReference type="ARBA" id="ARBA00022679"/>
    </source>
</evidence>
<dbReference type="PANTHER" id="PTHR24421">
    <property type="entry name" value="NITRATE/NITRITE SENSOR PROTEIN NARX-RELATED"/>
    <property type="match status" value="1"/>
</dbReference>
<dbReference type="Gene3D" id="1.20.5.1930">
    <property type="match status" value="1"/>
</dbReference>
<keyword evidence="14" id="KW-1185">Reference proteome</keyword>
<organism evidence="13 14">
    <name type="scientific">Cellulomonas phragmiteti</name>
    <dbReference type="NCBI Taxonomy" id="478780"/>
    <lineage>
        <taxon>Bacteria</taxon>
        <taxon>Bacillati</taxon>
        <taxon>Actinomycetota</taxon>
        <taxon>Actinomycetes</taxon>
        <taxon>Micrococcales</taxon>
        <taxon>Cellulomonadaceae</taxon>
        <taxon>Cellulomonas</taxon>
    </lineage>
</organism>
<keyword evidence="4" id="KW-0808">Transferase</keyword>
<evidence type="ECO:0000259" key="12">
    <source>
        <dbReference type="Pfam" id="PF07730"/>
    </source>
</evidence>
<feature type="domain" description="Histidine kinase/HSP90-like ATPase" evidence="11">
    <location>
        <begin position="400"/>
        <end position="486"/>
    </location>
</feature>
<feature type="transmembrane region" description="Helical" evidence="10">
    <location>
        <begin position="177"/>
        <end position="195"/>
    </location>
</feature>
<evidence type="ECO:0000256" key="8">
    <source>
        <dbReference type="ARBA" id="ARBA00023012"/>
    </source>
</evidence>
<proteinExistence type="predicted"/>
<dbReference type="EC" id="2.7.13.3" evidence="2"/>
<evidence type="ECO:0000259" key="11">
    <source>
        <dbReference type="Pfam" id="PF02518"/>
    </source>
</evidence>
<gene>
    <name evidence="13" type="ORF">Cph01nite_21970</name>
</gene>
<sequence>MTSAEPGPRVVVPTTRGPGRSHGPEWESGPVIRRAAVVRVPRTGDEPPLTEEQVRGASPVARLVTARPWVMDVTVAVVIVLVGLVGSGFVWETANTAVYLGLYRPDSGIVELATSTWLVGTAVGAALLLLRRARPVTVTVLMVIASLVSLQVAGVLGVLGACLACALYSVAASRSTTTTWIVFGAAMTVVTVALWQWQDLGLIEILAWFGVHPSNGVETLPFRAERPLFSPARRMGSVLLLLALLLLGVAVGSAARSRRLHAAELVERYRALARQRDDGIALARAAERAYIAREMHDVVAHSLSVMVALADGADAAFVRAPDRSRDALRQLASTGRSALADMQRVLGALGPADRDGTDRLAEPTEVDLATVVERFRAAGLPVTATGLDTALPQDTSVRLAVLRILGEALTNVLRHAPGAPSVEVTVRRTPTAVEVDVADAGGTRPGSGGTGRGIVGMRERAELLGGHVEAGPRPEGGWRVHAVLPCAPPDATGPADDDEGEGGR</sequence>
<comment type="caution">
    <text evidence="13">The sequence shown here is derived from an EMBL/GenBank/DDBJ whole genome shotgun (WGS) entry which is preliminary data.</text>
</comment>
<reference evidence="13 14" key="1">
    <citation type="submission" date="2021-01" db="EMBL/GenBank/DDBJ databases">
        <title>Whole genome shotgun sequence of Cellulomonas phragmiteti NBRC 110785.</title>
        <authorList>
            <person name="Komaki H."/>
            <person name="Tamura T."/>
        </authorList>
    </citation>
    <scope>NUCLEOTIDE SEQUENCE [LARGE SCALE GENOMIC DNA]</scope>
    <source>
        <strain evidence="13 14">NBRC 110785</strain>
    </source>
</reference>
<dbReference type="InterPro" id="IPR036890">
    <property type="entry name" value="HATPase_C_sf"/>
</dbReference>
<evidence type="ECO:0000256" key="3">
    <source>
        <dbReference type="ARBA" id="ARBA00022553"/>
    </source>
</evidence>
<feature type="transmembrane region" description="Helical" evidence="10">
    <location>
        <begin position="109"/>
        <end position="130"/>
    </location>
</feature>
<evidence type="ECO:0000256" key="1">
    <source>
        <dbReference type="ARBA" id="ARBA00000085"/>
    </source>
</evidence>
<feature type="region of interest" description="Disordered" evidence="9">
    <location>
        <begin position="1"/>
        <end position="26"/>
    </location>
</feature>
<dbReference type="InterPro" id="IPR003594">
    <property type="entry name" value="HATPase_dom"/>
</dbReference>
<keyword evidence="3" id="KW-0597">Phosphoprotein</keyword>
<dbReference type="PANTHER" id="PTHR24421:SF10">
    <property type="entry name" value="NITRATE_NITRITE SENSOR PROTEIN NARQ"/>
    <property type="match status" value="1"/>
</dbReference>
<feature type="region of interest" description="Disordered" evidence="9">
    <location>
        <begin position="484"/>
        <end position="504"/>
    </location>
</feature>
<dbReference type="Pfam" id="PF02518">
    <property type="entry name" value="HATPase_c"/>
    <property type="match status" value="1"/>
</dbReference>
<keyword evidence="10" id="KW-0472">Membrane</keyword>
<feature type="transmembrane region" description="Helical" evidence="10">
    <location>
        <begin position="69"/>
        <end position="89"/>
    </location>
</feature>
<dbReference type="InterPro" id="IPR050482">
    <property type="entry name" value="Sensor_HK_TwoCompSys"/>
</dbReference>
<dbReference type="CDD" id="cd16917">
    <property type="entry name" value="HATPase_UhpB-NarQ-NarX-like"/>
    <property type="match status" value="1"/>
</dbReference>
<evidence type="ECO:0000256" key="10">
    <source>
        <dbReference type="SAM" id="Phobius"/>
    </source>
</evidence>
<comment type="catalytic activity">
    <reaction evidence="1">
        <text>ATP + protein L-histidine = ADP + protein N-phospho-L-histidine.</text>
        <dbReference type="EC" id="2.7.13.3"/>
    </reaction>
</comment>
<dbReference type="InterPro" id="IPR011712">
    <property type="entry name" value="Sig_transdc_His_kin_sub3_dim/P"/>
</dbReference>
<accession>A0ABQ4DM55</accession>
<keyword evidence="10" id="KW-0812">Transmembrane</keyword>
<evidence type="ECO:0000256" key="7">
    <source>
        <dbReference type="ARBA" id="ARBA00022840"/>
    </source>
</evidence>
<evidence type="ECO:0000256" key="5">
    <source>
        <dbReference type="ARBA" id="ARBA00022741"/>
    </source>
</evidence>
<feature type="transmembrane region" description="Helical" evidence="10">
    <location>
        <begin position="236"/>
        <end position="255"/>
    </location>
</feature>
<evidence type="ECO:0000313" key="13">
    <source>
        <dbReference type="EMBL" id="GIG40435.1"/>
    </source>
</evidence>
<keyword evidence="8" id="KW-0902">Two-component regulatory system</keyword>
<keyword evidence="7" id="KW-0067">ATP-binding</keyword>
<name>A0ABQ4DM55_9CELL</name>
<keyword evidence="10" id="KW-1133">Transmembrane helix</keyword>
<evidence type="ECO:0000256" key="6">
    <source>
        <dbReference type="ARBA" id="ARBA00022777"/>
    </source>
</evidence>
<dbReference type="Proteomes" id="UP000614741">
    <property type="component" value="Unassembled WGS sequence"/>
</dbReference>
<dbReference type="EMBL" id="BONP01000012">
    <property type="protein sequence ID" value="GIG40435.1"/>
    <property type="molecule type" value="Genomic_DNA"/>
</dbReference>
<feature type="transmembrane region" description="Helical" evidence="10">
    <location>
        <begin position="142"/>
        <end position="171"/>
    </location>
</feature>